<dbReference type="SMART" id="SM00494">
    <property type="entry name" value="ChtBD2"/>
    <property type="match status" value="8"/>
</dbReference>
<keyword evidence="1" id="KW-0147">Chitin-binding</keyword>
<evidence type="ECO:0000256" key="2">
    <source>
        <dbReference type="ARBA" id="ARBA00022729"/>
    </source>
</evidence>
<name>A0A3M7SIP3_BRAPC</name>
<dbReference type="Pfam" id="PF01607">
    <property type="entry name" value="CBM_14"/>
    <property type="match status" value="8"/>
</dbReference>
<feature type="domain" description="Chitin-binding type-2" evidence="7">
    <location>
        <begin position="224"/>
        <end position="280"/>
    </location>
</feature>
<comment type="caution">
    <text evidence="8">The sequence shown here is derived from an EMBL/GenBank/DDBJ whole genome shotgun (WGS) entry which is preliminary data.</text>
</comment>
<dbReference type="InterPro" id="IPR051940">
    <property type="entry name" value="Chitin_bind-dev_reg"/>
</dbReference>
<accession>A0A3M7SIP3</accession>
<evidence type="ECO:0000256" key="1">
    <source>
        <dbReference type="ARBA" id="ARBA00022669"/>
    </source>
</evidence>
<dbReference type="Proteomes" id="UP000276133">
    <property type="component" value="Unassembled WGS sequence"/>
</dbReference>
<organism evidence="8 9">
    <name type="scientific">Brachionus plicatilis</name>
    <name type="common">Marine rotifer</name>
    <name type="synonym">Brachionus muelleri</name>
    <dbReference type="NCBI Taxonomy" id="10195"/>
    <lineage>
        <taxon>Eukaryota</taxon>
        <taxon>Metazoa</taxon>
        <taxon>Spiralia</taxon>
        <taxon>Gnathifera</taxon>
        <taxon>Rotifera</taxon>
        <taxon>Eurotatoria</taxon>
        <taxon>Monogononta</taxon>
        <taxon>Pseudotrocha</taxon>
        <taxon>Ploima</taxon>
        <taxon>Brachionidae</taxon>
        <taxon>Brachionus</taxon>
    </lineage>
</organism>
<sequence>MTMSRKRALDSFVALYLLINLATINAIPQQIFIPGLSMAQPKAKQMHSTEPILDQLDTTQIVDIPESKKQILPRPEMFKQNEEIARFFNEAALSSVSSSSAPPTETTTEPIRPQIAHTYSNNFIYQPEPRQEVAIFGCHGNQNGKFPDSTYCNLFHSCIDGLLQTTICPDGLLFSATSLKCERNYNVDCGKRKALNFDHSAVPRSDFMHDYYSSGLSPRIINGSLECSLGADGYFADPEFCNIYHHCLAGVDYAEQCPHQLVWNDRKKMCDWQTSVNCTGRIIPVALGQTSFCTDKADNKYSDSVYCNVFHHCVGGIDNLVRCDGQLQWNDRDKKCDWESIVKCSDKMLPSEKKYNSTFCINKPDGPYAHQEYCNVYHVCESGTDNIRQCPNQLFWDPKTKRCDWSGNVECTGRTLVTLSTDATLFCMERLDGVYGDPNWCNVYHNCLSGVDFKTKCPDGLIWNETKKDCDWSDTTQCSTGNLLKDASDMDKKTFCSDKPNGKYSHEMHCNRYYVCQNGKDIIFTCQNNLRYNATKQECDWAVNVNCFGKQDYMWEGIKESFCKNKPDGNYPDAVYCNIFHQCQAATDYPKRCSNRLMFHDERGECDWEDKVDCKGKEKLIETTGLDDESKPEASGDGKGRVTKFCMIKENGNYADLYYCNVYHNCHGGFDTVQYCANGLVWRQDTLTSGTCDWPLNSRISNGVDCGSKKM</sequence>
<dbReference type="OrthoDB" id="9987187at2759"/>
<evidence type="ECO:0000259" key="7">
    <source>
        <dbReference type="PROSITE" id="PS50940"/>
    </source>
</evidence>
<evidence type="ECO:0000256" key="4">
    <source>
        <dbReference type="ARBA" id="ARBA00023157"/>
    </source>
</evidence>
<dbReference type="SUPFAM" id="SSF57625">
    <property type="entry name" value="Invertebrate chitin-binding proteins"/>
    <property type="match status" value="8"/>
</dbReference>
<feature type="chain" id="PRO_5017940004" evidence="6">
    <location>
        <begin position="27"/>
        <end position="711"/>
    </location>
</feature>
<reference evidence="8 9" key="1">
    <citation type="journal article" date="2018" name="Sci. Rep.">
        <title>Genomic signatures of local adaptation to the degree of environmental predictability in rotifers.</title>
        <authorList>
            <person name="Franch-Gras L."/>
            <person name="Hahn C."/>
            <person name="Garcia-Roger E.M."/>
            <person name="Carmona M.J."/>
            <person name="Serra M."/>
            <person name="Gomez A."/>
        </authorList>
    </citation>
    <scope>NUCLEOTIDE SEQUENCE [LARGE SCALE GENOMIC DNA]</scope>
    <source>
        <strain evidence="8">HYR1</strain>
    </source>
</reference>
<feature type="domain" description="Chitin-binding type-2" evidence="7">
    <location>
        <begin position="643"/>
        <end position="708"/>
    </location>
</feature>
<keyword evidence="5" id="KW-0325">Glycoprotein</keyword>
<feature type="domain" description="Chitin-binding type-2" evidence="7">
    <location>
        <begin position="135"/>
        <end position="191"/>
    </location>
</feature>
<evidence type="ECO:0000256" key="3">
    <source>
        <dbReference type="ARBA" id="ARBA00022737"/>
    </source>
</evidence>
<keyword evidence="9" id="KW-1185">Reference proteome</keyword>
<dbReference type="AlphaFoldDB" id="A0A3M7SIP3"/>
<feature type="domain" description="Chitin-binding type-2" evidence="7">
    <location>
        <begin position="493"/>
        <end position="549"/>
    </location>
</feature>
<protein>
    <submittedName>
        <fullName evidence="8">Chondroitin proteoglycan 2</fullName>
    </submittedName>
</protein>
<evidence type="ECO:0000313" key="9">
    <source>
        <dbReference type="Proteomes" id="UP000276133"/>
    </source>
</evidence>
<dbReference type="Gene3D" id="2.170.140.10">
    <property type="entry name" value="Chitin binding domain"/>
    <property type="match status" value="7"/>
</dbReference>
<evidence type="ECO:0000256" key="5">
    <source>
        <dbReference type="ARBA" id="ARBA00023180"/>
    </source>
</evidence>
<gene>
    <name evidence="8" type="ORF">BpHYR1_037186</name>
</gene>
<feature type="domain" description="Chitin-binding type-2" evidence="7">
    <location>
        <begin position="560"/>
        <end position="616"/>
    </location>
</feature>
<keyword evidence="2 6" id="KW-0732">Signal</keyword>
<evidence type="ECO:0000256" key="6">
    <source>
        <dbReference type="SAM" id="SignalP"/>
    </source>
</evidence>
<feature type="domain" description="Chitin-binding type-2" evidence="7">
    <location>
        <begin position="424"/>
        <end position="480"/>
    </location>
</feature>
<dbReference type="InterPro" id="IPR036508">
    <property type="entry name" value="Chitin-bd_dom_sf"/>
</dbReference>
<feature type="domain" description="Chitin-binding type-2" evidence="7">
    <location>
        <begin position="357"/>
        <end position="413"/>
    </location>
</feature>
<feature type="signal peptide" evidence="6">
    <location>
        <begin position="1"/>
        <end position="26"/>
    </location>
</feature>
<dbReference type="GO" id="GO:0005576">
    <property type="term" value="C:extracellular region"/>
    <property type="evidence" value="ECO:0007669"/>
    <property type="project" value="InterPro"/>
</dbReference>
<dbReference type="GO" id="GO:0008061">
    <property type="term" value="F:chitin binding"/>
    <property type="evidence" value="ECO:0007669"/>
    <property type="project" value="UniProtKB-KW"/>
</dbReference>
<feature type="domain" description="Chitin-binding type-2" evidence="7">
    <location>
        <begin position="290"/>
        <end position="346"/>
    </location>
</feature>
<keyword evidence="4" id="KW-1015">Disulfide bond</keyword>
<dbReference type="PANTHER" id="PTHR23301:SF0">
    <property type="entry name" value="CHITIN-BINDING TYPE-2 DOMAIN-CONTAINING PROTEIN-RELATED"/>
    <property type="match status" value="1"/>
</dbReference>
<dbReference type="STRING" id="10195.A0A3M7SIP3"/>
<dbReference type="EMBL" id="REGN01001326">
    <property type="protein sequence ID" value="RNA35408.1"/>
    <property type="molecule type" value="Genomic_DNA"/>
</dbReference>
<dbReference type="PANTHER" id="PTHR23301">
    <property type="entry name" value="CHITIN BINDING PERITROPHIN-A"/>
    <property type="match status" value="1"/>
</dbReference>
<dbReference type="Gene3D" id="3.20.20.80">
    <property type="entry name" value="Glycosidases"/>
    <property type="match status" value="1"/>
</dbReference>
<evidence type="ECO:0000313" key="8">
    <source>
        <dbReference type="EMBL" id="RNA35408.1"/>
    </source>
</evidence>
<proteinExistence type="predicted"/>
<dbReference type="PROSITE" id="PS50940">
    <property type="entry name" value="CHIT_BIND_II"/>
    <property type="match status" value="8"/>
</dbReference>
<dbReference type="InterPro" id="IPR002557">
    <property type="entry name" value="Chitin-bd_dom"/>
</dbReference>
<keyword evidence="3" id="KW-0677">Repeat</keyword>